<organism evidence="2">
    <name type="scientific">Spongospora subterranea</name>
    <dbReference type="NCBI Taxonomy" id="70186"/>
    <lineage>
        <taxon>Eukaryota</taxon>
        <taxon>Sar</taxon>
        <taxon>Rhizaria</taxon>
        <taxon>Endomyxa</taxon>
        <taxon>Phytomyxea</taxon>
        <taxon>Plasmodiophorida</taxon>
        <taxon>Plasmodiophoridae</taxon>
        <taxon>Spongospora</taxon>
    </lineage>
</organism>
<accession>A0A0H5R3M7</accession>
<evidence type="ECO:0000256" key="1">
    <source>
        <dbReference type="SAM" id="MobiDB-lite"/>
    </source>
</evidence>
<name>A0A0H5R3M7_9EUKA</name>
<dbReference type="EMBL" id="HACM01002197">
    <property type="protein sequence ID" value="CRZ02639.1"/>
    <property type="molecule type" value="Transcribed_RNA"/>
</dbReference>
<dbReference type="AlphaFoldDB" id="A0A0H5R3M7"/>
<reference evidence="2" key="1">
    <citation type="submission" date="2015-04" db="EMBL/GenBank/DDBJ databases">
        <title>The genome sequence of the plant pathogenic Rhizarian Plasmodiophora brassicae reveals insights in its biotrophic life cycle and the origin of chitin synthesis.</title>
        <authorList>
            <person name="Schwelm A."/>
            <person name="Fogelqvist J."/>
            <person name="Knaust A."/>
            <person name="Julke S."/>
            <person name="Lilja T."/>
            <person name="Dhandapani V."/>
            <person name="Bonilla-Rosso G."/>
            <person name="Karlsson M."/>
            <person name="Shevchenko A."/>
            <person name="Choi S.R."/>
            <person name="Kim H.G."/>
            <person name="Park J.Y."/>
            <person name="Lim Y.P."/>
            <person name="Ludwig-Muller J."/>
            <person name="Dixelius C."/>
        </authorList>
    </citation>
    <scope>NUCLEOTIDE SEQUENCE</scope>
    <source>
        <tissue evidence="2">Potato root galls</tissue>
    </source>
</reference>
<sequence length="152" mass="17581">MLGEVDMHGVDREERHQVMAKGNHSRKNWSDGEWALEVLMELMDRDDSYNDQNVVCCKGEDIEGIDVDRDMHQNLAEDMHQNLVGDMHQNLVEDKHQNWEGGKVDLKVVEGTHNQCYMGMNVKNCYNCPSVHTTRLHYSCSLVYTNIQTDQT</sequence>
<evidence type="ECO:0000313" key="2">
    <source>
        <dbReference type="EMBL" id="CRZ02639.1"/>
    </source>
</evidence>
<feature type="region of interest" description="Disordered" evidence="1">
    <location>
        <begin position="1"/>
        <end position="26"/>
    </location>
</feature>
<feature type="compositionally biased region" description="Basic and acidic residues" evidence="1">
    <location>
        <begin position="1"/>
        <end position="17"/>
    </location>
</feature>
<proteinExistence type="predicted"/>
<protein>
    <submittedName>
        <fullName evidence="2">Uncharacterized protein</fullName>
    </submittedName>
</protein>